<feature type="compositionally biased region" description="Polar residues" evidence="1">
    <location>
        <begin position="43"/>
        <end position="55"/>
    </location>
</feature>
<protein>
    <recommendedName>
        <fullName evidence="5">F-box domain-containing protein</fullName>
    </recommendedName>
</protein>
<reference evidence="4" key="1">
    <citation type="submission" date="2016-02" db="EMBL/GenBank/DDBJ databases">
        <title>Draft genome sequence of Microdochium bolleyi, a fungal endophyte of beachgrass.</title>
        <authorList>
            <consortium name="DOE Joint Genome Institute"/>
            <person name="David A.S."/>
            <person name="May G."/>
            <person name="Haridas S."/>
            <person name="Lim J."/>
            <person name="Wang M."/>
            <person name="Labutti K."/>
            <person name="Lipzen A."/>
            <person name="Barry K."/>
            <person name="Grigoriev I.V."/>
        </authorList>
    </citation>
    <scope>NUCLEOTIDE SEQUENCE [LARGE SCALE GENOMIC DNA]</scope>
    <source>
        <strain evidence="4">J235TASD1</strain>
    </source>
</reference>
<dbReference type="OrthoDB" id="10671722at2759"/>
<sequence>MAALCALSQVLLLAARPPTASHNQHKHLLLDSVLLSGACSSSQAPHLSPQDPLSHQSSQTTATSSSTSSAEYFGGTGDHGSKSIHVGKSGYRNISSLPQEIMERVPPELVEGIAPYCDRSSLHSLCRVSRLFAACFQPFLYHNIMLSGSHAVDKLLRTVSTDPDVFGKYIRSLDITNPDGDLYKLLGHLVRARRWIETRYSPTLTAWLFDRFRLSMPQSDGYVTLLLVLSPNTERLRTDMRITVLSFWKDYALFSDLNSPTNVLDKLQSVEIASSVLPGAHPLGLTSLYPFFIFLQLRKLTLNNVYCTGAPLNQVTTPGMDPNMRARLGAMWASHSLEILHLRSSTFGTALLAITLQRSPKLHTLILESHHFRFPGVGNPGDLSLAELGAVLRRHVGSLRTLKVTMPETQRWRVRDAPYCIGSLRGLMNLEVVAGHPECFLSRGMTVPRLRLQDILPASVRHVDLAQYDDGYGRGLVAELFSLPRDRDQDPHSHHRFARLDRISVRGGGTFVHAAHEAAMMLGWELLEFEGCLPRSATWIRGERGLNE</sequence>
<evidence type="ECO:0000256" key="1">
    <source>
        <dbReference type="SAM" id="MobiDB-lite"/>
    </source>
</evidence>
<feature type="region of interest" description="Disordered" evidence="1">
    <location>
        <begin position="43"/>
        <end position="72"/>
    </location>
</feature>
<evidence type="ECO:0000256" key="2">
    <source>
        <dbReference type="SAM" id="SignalP"/>
    </source>
</evidence>
<gene>
    <name evidence="3" type="ORF">Micbo1qcDRAFT_179293</name>
</gene>
<accession>A0A136IQ45</accession>
<dbReference type="AlphaFoldDB" id="A0A136IQ45"/>
<name>A0A136IQ45_9PEZI</name>
<organism evidence="3 4">
    <name type="scientific">Microdochium bolleyi</name>
    <dbReference type="NCBI Taxonomy" id="196109"/>
    <lineage>
        <taxon>Eukaryota</taxon>
        <taxon>Fungi</taxon>
        <taxon>Dikarya</taxon>
        <taxon>Ascomycota</taxon>
        <taxon>Pezizomycotina</taxon>
        <taxon>Sordariomycetes</taxon>
        <taxon>Xylariomycetidae</taxon>
        <taxon>Xylariales</taxon>
        <taxon>Microdochiaceae</taxon>
        <taxon>Microdochium</taxon>
    </lineage>
</organism>
<evidence type="ECO:0000313" key="4">
    <source>
        <dbReference type="Proteomes" id="UP000070501"/>
    </source>
</evidence>
<keyword evidence="4" id="KW-1185">Reference proteome</keyword>
<evidence type="ECO:0000313" key="3">
    <source>
        <dbReference type="EMBL" id="KXJ87042.1"/>
    </source>
</evidence>
<feature type="signal peptide" evidence="2">
    <location>
        <begin position="1"/>
        <end position="21"/>
    </location>
</feature>
<dbReference type="EMBL" id="KQ964264">
    <property type="protein sequence ID" value="KXJ87042.1"/>
    <property type="molecule type" value="Genomic_DNA"/>
</dbReference>
<feature type="chain" id="PRO_5007292946" description="F-box domain-containing protein" evidence="2">
    <location>
        <begin position="22"/>
        <end position="548"/>
    </location>
</feature>
<dbReference type="Proteomes" id="UP000070501">
    <property type="component" value="Unassembled WGS sequence"/>
</dbReference>
<feature type="compositionally biased region" description="Low complexity" evidence="1">
    <location>
        <begin position="56"/>
        <end position="70"/>
    </location>
</feature>
<proteinExistence type="predicted"/>
<evidence type="ECO:0008006" key="5">
    <source>
        <dbReference type="Google" id="ProtNLM"/>
    </source>
</evidence>
<keyword evidence="2" id="KW-0732">Signal</keyword>
<dbReference type="InParanoid" id="A0A136IQ45"/>